<dbReference type="InterPro" id="IPR036259">
    <property type="entry name" value="MFS_trans_sf"/>
</dbReference>
<dbReference type="Pfam" id="PF06779">
    <property type="entry name" value="MFS_4"/>
    <property type="match status" value="1"/>
</dbReference>
<evidence type="ECO:0000313" key="3">
    <source>
        <dbReference type="Proteomes" id="UP000295525"/>
    </source>
</evidence>
<comment type="caution">
    <text evidence="2">The sequence shown here is derived from an EMBL/GenBank/DDBJ whole genome shotgun (WGS) entry which is preliminary data.</text>
</comment>
<keyword evidence="3" id="KW-1185">Reference proteome</keyword>
<dbReference type="Gene3D" id="1.20.1250.20">
    <property type="entry name" value="MFS general substrate transporter like domains"/>
    <property type="match status" value="2"/>
</dbReference>
<keyword evidence="1" id="KW-0812">Transmembrane</keyword>
<sequence length="388" mass="40824">MATLLAALGLASAMGIGRFAFTPLLPLMQQSFGLTLRQGAWLATSNYAGYFVGALISFIFDPAPNKAARYSLLWIAVLTLATGLTQMYAAWVVLRFLTGVASAYALIGISSWALTVLAPQRRPGLYGWVFAGVGFGMILAGLTGLAAGVMHAAPDHAWLALGACAAVVFVFSWRPLGWSPIGPKRAATSAPQPITTRGWTLVFCYGVFGFGYIIPATFLPAFARELISDPAVFGWVWPVFGAAAALSTVITAYLFGRVSPRKVWAYSNIVMAVGVLAPALFLSPATIVISTVCVGGTFMVMTMTGMQTARLATGADASRLIAAMTASFAMGQLLGPLAIPGGTLRESIVLPGIAAACLLFVGAIILFSLRTAAHSRKEISNDYRPDSH</sequence>
<organism evidence="2 3">
    <name type="scientific">Paralcaligenes ureilyticus</name>
    <dbReference type="NCBI Taxonomy" id="627131"/>
    <lineage>
        <taxon>Bacteria</taxon>
        <taxon>Pseudomonadati</taxon>
        <taxon>Pseudomonadota</taxon>
        <taxon>Betaproteobacteria</taxon>
        <taxon>Burkholderiales</taxon>
        <taxon>Alcaligenaceae</taxon>
        <taxon>Paralcaligenes</taxon>
    </lineage>
</organism>
<feature type="transmembrane region" description="Helical" evidence="1">
    <location>
        <begin position="287"/>
        <end position="308"/>
    </location>
</feature>
<name>A0A4R3LLF2_9BURK</name>
<evidence type="ECO:0000256" key="1">
    <source>
        <dbReference type="SAM" id="Phobius"/>
    </source>
</evidence>
<dbReference type="PANTHER" id="PTHR23537:SF1">
    <property type="entry name" value="SUGAR TRANSPORTER"/>
    <property type="match status" value="1"/>
</dbReference>
<proteinExistence type="predicted"/>
<evidence type="ECO:0000313" key="2">
    <source>
        <dbReference type="EMBL" id="TCT01113.1"/>
    </source>
</evidence>
<keyword evidence="1" id="KW-0472">Membrane</keyword>
<dbReference type="GO" id="GO:0005886">
    <property type="term" value="C:plasma membrane"/>
    <property type="evidence" value="ECO:0007669"/>
    <property type="project" value="TreeGrafter"/>
</dbReference>
<dbReference type="AlphaFoldDB" id="A0A4R3LLF2"/>
<accession>A0A4R3LLF2</accession>
<feature type="transmembrane region" description="Helical" evidence="1">
    <location>
        <begin position="348"/>
        <end position="369"/>
    </location>
</feature>
<dbReference type="InterPro" id="IPR010645">
    <property type="entry name" value="MFS_4"/>
</dbReference>
<gene>
    <name evidence="2" type="ORF">EDC26_1255</name>
</gene>
<feature type="transmembrane region" description="Helical" evidence="1">
    <location>
        <begin position="100"/>
        <end position="118"/>
    </location>
</feature>
<reference evidence="2 3" key="1">
    <citation type="submission" date="2019-03" db="EMBL/GenBank/DDBJ databases">
        <title>Genomic Encyclopedia of Type Strains, Phase IV (KMG-IV): sequencing the most valuable type-strain genomes for metagenomic binning, comparative biology and taxonomic classification.</title>
        <authorList>
            <person name="Goeker M."/>
        </authorList>
    </citation>
    <scope>NUCLEOTIDE SEQUENCE [LARGE SCALE GENOMIC DNA]</scope>
    <source>
        <strain evidence="2 3">DSM 24591</strain>
    </source>
</reference>
<feature type="transmembrane region" description="Helical" evidence="1">
    <location>
        <begin position="39"/>
        <end position="60"/>
    </location>
</feature>
<feature type="transmembrane region" description="Helical" evidence="1">
    <location>
        <begin position="263"/>
        <end position="281"/>
    </location>
</feature>
<protein>
    <submittedName>
        <fullName evidence="2">Putative MFS family arabinose efflux permease</fullName>
    </submittedName>
</protein>
<feature type="transmembrane region" description="Helical" evidence="1">
    <location>
        <begin position="198"/>
        <end position="223"/>
    </location>
</feature>
<dbReference type="EMBL" id="SMAJ01000025">
    <property type="protein sequence ID" value="TCT01113.1"/>
    <property type="molecule type" value="Genomic_DNA"/>
</dbReference>
<dbReference type="Proteomes" id="UP000295525">
    <property type="component" value="Unassembled WGS sequence"/>
</dbReference>
<feature type="transmembrane region" description="Helical" evidence="1">
    <location>
        <begin position="320"/>
        <end position="342"/>
    </location>
</feature>
<feature type="transmembrane region" description="Helical" evidence="1">
    <location>
        <begin position="156"/>
        <end position="177"/>
    </location>
</feature>
<feature type="transmembrane region" description="Helical" evidence="1">
    <location>
        <begin position="125"/>
        <end position="150"/>
    </location>
</feature>
<dbReference type="PANTHER" id="PTHR23537">
    <property type="match status" value="1"/>
</dbReference>
<feature type="transmembrane region" description="Helical" evidence="1">
    <location>
        <begin position="72"/>
        <end position="94"/>
    </location>
</feature>
<keyword evidence="1" id="KW-1133">Transmembrane helix</keyword>
<dbReference type="SUPFAM" id="SSF103473">
    <property type="entry name" value="MFS general substrate transporter"/>
    <property type="match status" value="1"/>
</dbReference>
<feature type="transmembrane region" description="Helical" evidence="1">
    <location>
        <begin position="235"/>
        <end position="256"/>
    </location>
</feature>